<gene>
    <name evidence="1" type="ORF">FHY56_13980</name>
</gene>
<name>A0A502BLP6_9HYPH</name>
<protein>
    <submittedName>
        <fullName evidence="1">MobC family plasmid mobilization relaxosome protein</fullName>
    </submittedName>
</protein>
<dbReference type="AlphaFoldDB" id="A0A502BLP6"/>
<dbReference type="Pfam" id="PF21983">
    <property type="entry name" value="NikA-like"/>
    <property type="match status" value="1"/>
</dbReference>
<organism evidence="1 2">
    <name type="scientific">Brucella gallinifaecis</name>
    <dbReference type="NCBI Taxonomy" id="215590"/>
    <lineage>
        <taxon>Bacteria</taxon>
        <taxon>Pseudomonadati</taxon>
        <taxon>Pseudomonadota</taxon>
        <taxon>Alphaproteobacteria</taxon>
        <taxon>Hyphomicrobiales</taxon>
        <taxon>Brucellaceae</taxon>
        <taxon>Brucella/Ochrobactrum group</taxon>
        <taxon>Brucella</taxon>
    </lineage>
</organism>
<keyword evidence="2" id="KW-1185">Reference proteome</keyword>
<comment type="caution">
    <text evidence="1">The sequence shown here is derived from an EMBL/GenBank/DDBJ whole genome shotgun (WGS) entry which is preliminary data.</text>
</comment>
<sequence>MCYIFAKQSRNMSAIVDCCTELELTTPMNEAISLDVAAVKAKPQTIHSRVSADEYDAIDAAAKAADMTMSAFFKGLLLEGAGLKPIFNAEDRALLSLMLEDMRMIGVNLNQVARALNSGKSVSDSEIRMVVGDVQKMQVAVLSELRRVTKRSGYRHRSKD</sequence>
<dbReference type="OrthoDB" id="7376495at2"/>
<accession>A0A502BLP6</accession>
<dbReference type="EMBL" id="VEWJ01000010">
    <property type="protein sequence ID" value="TPF74571.1"/>
    <property type="molecule type" value="Genomic_DNA"/>
</dbReference>
<reference evidence="1 2" key="1">
    <citation type="journal article" date="2003" name="Int. J. Syst. Evol. Microbiol.">
        <title>Towards a standardized format for the description of a novel species (of an established genus): Ochrobactrum gallinifaecis sp. nov.</title>
        <authorList>
            <person name="Kampfer P."/>
            <person name="Buczolits S."/>
            <person name="Albrecht A."/>
            <person name="Busse H.J."/>
            <person name="Stackebrandt E."/>
        </authorList>
    </citation>
    <scope>NUCLEOTIDE SEQUENCE [LARGE SCALE GENOMIC DNA]</scope>
    <source>
        <strain evidence="1 2">ISO 196</strain>
    </source>
</reference>
<proteinExistence type="predicted"/>
<evidence type="ECO:0000313" key="1">
    <source>
        <dbReference type="EMBL" id="TPF74571.1"/>
    </source>
</evidence>
<dbReference type="InterPro" id="IPR053842">
    <property type="entry name" value="NikA-like"/>
</dbReference>
<evidence type="ECO:0000313" key="2">
    <source>
        <dbReference type="Proteomes" id="UP000315388"/>
    </source>
</evidence>
<dbReference type="Proteomes" id="UP000315388">
    <property type="component" value="Unassembled WGS sequence"/>
</dbReference>